<comment type="caution">
    <text evidence="3">The sequence shown here is derived from an EMBL/GenBank/DDBJ whole genome shotgun (WGS) entry which is preliminary data.</text>
</comment>
<keyword evidence="2" id="KW-1133">Transmembrane helix</keyword>
<dbReference type="Proteomes" id="UP000789570">
    <property type="component" value="Unassembled WGS sequence"/>
</dbReference>
<dbReference type="OrthoDB" id="2414181at2759"/>
<name>A0A9N9BCI7_9GLOM</name>
<evidence type="ECO:0000256" key="2">
    <source>
        <dbReference type="SAM" id="Phobius"/>
    </source>
</evidence>
<evidence type="ECO:0000313" key="3">
    <source>
        <dbReference type="EMBL" id="CAG8563189.1"/>
    </source>
</evidence>
<feature type="compositionally biased region" description="Low complexity" evidence="1">
    <location>
        <begin position="253"/>
        <end position="263"/>
    </location>
</feature>
<organism evidence="3 4">
    <name type="scientific">Funneliformis caledonium</name>
    <dbReference type="NCBI Taxonomy" id="1117310"/>
    <lineage>
        <taxon>Eukaryota</taxon>
        <taxon>Fungi</taxon>
        <taxon>Fungi incertae sedis</taxon>
        <taxon>Mucoromycota</taxon>
        <taxon>Glomeromycotina</taxon>
        <taxon>Glomeromycetes</taxon>
        <taxon>Glomerales</taxon>
        <taxon>Glomeraceae</taxon>
        <taxon>Funneliformis</taxon>
    </lineage>
</organism>
<feature type="compositionally biased region" description="Polar residues" evidence="1">
    <location>
        <begin position="98"/>
        <end position="125"/>
    </location>
</feature>
<proteinExistence type="predicted"/>
<dbReference type="EMBL" id="CAJVPQ010001649">
    <property type="protein sequence ID" value="CAG8563189.1"/>
    <property type="molecule type" value="Genomic_DNA"/>
</dbReference>
<reference evidence="3" key="1">
    <citation type="submission" date="2021-06" db="EMBL/GenBank/DDBJ databases">
        <authorList>
            <person name="Kallberg Y."/>
            <person name="Tangrot J."/>
            <person name="Rosling A."/>
        </authorList>
    </citation>
    <scope>NUCLEOTIDE SEQUENCE</scope>
    <source>
        <strain evidence="3">UK204</strain>
    </source>
</reference>
<feature type="compositionally biased region" description="Low complexity" evidence="1">
    <location>
        <begin position="76"/>
        <end position="97"/>
    </location>
</feature>
<dbReference type="AlphaFoldDB" id="A0A9N9BCI7"/>
<keyword evidence="2" id="KW-0812">Transmembrane</keyword>
<evidence type="ECO:0000256" key="1">
    <source>
        <dbReference type="SAM" id="MobiDB-lite"/>
    </source>
</evidence>
<feature type="transmembrane region" description="Helical" evidence="2">
    <location>
        <begin position="151"/>
        <end position="174"/>
    </location>
</feature>
<feature type="region of interest" description="Disordered" evidence="1">
    <location>
        <begin position="24"/>
        <end position="54"/>
    </location>
</feature>
<sequence length="398" mass="43037">MASTPHMPAKTSISNKITKNSAPSILSFNSYNKSKKFERRQETDNNKNTNKKVSSISDIPDIATKLIPEIPTFTETSSLPTDTTLLPTDTTSLPTDTATVSPTDTSVSMLSEPSPSDTTINIDSIQTQNPSQPTSTATSTPGLDTNGTRSWLFPIITALLLIILLFLIFLGFFIRKRKRNANNANNNNDHYLRNIDNSVNDEEKVIGNMISMDKEKENNSKSNSLTSLTSISSSFKMKKGKVVPADVNIASSPATPTTLSSPPIVANNDDEGPSPPFRVKRAAKTKSAFTEIVDLTEEENNNLRKSVSTGIYTITSRFSNISNVSSGNIGSGERSSVNTVTPLQQERIESMILSPKANTSPSAIGSSSVNNNHSRIVTFATPPSDTSSSDDNDTRHSI</sequence>
<keyword evidence="2" id="KW-0472">Membrane</keyword>
<keyword evidence="4" id="KW-1185">Reference proteome</keyword>
<accession>A0A9N9BCI7</accession>
<feature type="region of interest" description="Disordered" evidence="1">
    <location>
        <begin position="73"/>
        <end position="143"/>
    </location>
</feature>
<evidence type="ECO:0000313" key="4">
    <source>
        <dbReference type="Proteomes" id="UP000789570"/>
    </source>
</evidence>
<gene>
    <name evidence="3" type="ORF">FCALED_LOCUS6712</name>
</gene>
<feature type="compositionally biased region" description="Low complexity" evidence="1">
    <location>
        <begin position="126"/>
        <end position="141"/>
    </location>
</feature>
<protein>
    <submittedName>
        <fullName evidence="3">1719_t:CDS:1</fullName>
    </submittedName>
</protein>
<feature type="region of interest" description="Disordered" evidence="1">
    <location>
        <begin position="253"/>
        <end position="273"/>
    </location>
</feature>
<feature type="region of interest" description="Disordered" evidence="1">
    <location>
        <begin position="377"/>
        <end position="398"/>
    </location>
</feature>